<dbReference type="Pfam" id="PF02666">
    <property type="entry name" value="PS_Dcarbxylase"/>
    <property type="match status" value="1"/>
</dbReference>
<feature type="non-terminal residue" evidence="12">
    <location>
        <position position="1"/>
    </location>
</feature>
<comment type="pathway">
    <text evidence="11">Phospholipid metabolism; phosphatidylethanolamine biosynthesis.</text>
</comment>
<dbReference type="GO" id="GO:0006646">
    <property type="term" value="P:phosphatidylethanolamine biosynthetic process"/>
    <property type="evidence" value="ECO:0007669"/>
    <property type="project" value="UniProtKB-UniPathway"/>
</dbReference>
<reference evidence="12 13" key="1">
    <citation type="submission" date="2016-07" db="EMBL/GenBank/DDBJ databases">
        <title>Pervasive Adenine N6-methylation of Active Genes in Fungi.</title>
        <authorList>
            <consortium name="DOE Joint Genome Institute"/>
            <person name="Mondo S.J."/>
            <person name="Dannebaum R.O."/>
            <person name="Kuo R.C."/>
            <person name="Labutti K."/>
            <person name="Haridas S."/>
            <person name="Kuo A."/>
            <person name="Salamov A."/>
            <person name="Ahrendt S.R."/>
            <person name="Lipzen A."/>
            <person name="Sullivan W."/>
            <person name="Andreopoulos W.B."/>
            <person name="Clum A."/>
            <person name="Lindquist E."/>
            <person name="Daum C."/>
            <person name="Ramamoorthy G.K."/>
            <person name="Gryganskyi A."/>
            <person name="Culley D."/>
            <person name="Magnuson J.K."/>
            <person name="James T.Y."/>
            <person name="O'Malley M.A."/>
            <person name="Stajich J.E."/>
            <person name="Spatafora J.W."/>
            <person name="Visel A."/>
            <person name="Grigoriev I.V."/>
        </authorList>
    </citation>
    <scope>NUCLEOTIDE SEQUENCE [LARGE SCALE GENOMIC DNA]</scope>
    <source>
        <strain evidence="12 13">JEL800</strain>
    </source>
</reference>
<dbReference type="Proteomes" id="UP000193642">
    <property type="component" value="Unassembled WGS sequence"/>
</dbReference>
<dbReference type="STRING" id="329046.A0A1Y2BFC4"/>
<evidence type="ECO:0000256" key="5">
    <source>
        <dbReference type="ARBA" id="ARBA00022793"/>
    </source>
</evidence>
<evidence type="ECO:0000256" key="3">
    <source>
        <dbReference type="ARBA" id="ARBA00012243"/>
    </source>
</evidence>
<dbReference type="UniPathway" id="UPA00558"/>
<dbReference type="NCBIfam" id="TIGR00163">
    <property type="entry name" value="PS_decarb"/>
    <property type="match status" value="1"/>
</dbReference>
<keyword evidence="5" id="KW-0210">Decarboxylase</keyword>
<keyword evidence="7" id="KW-0594">Phospholipid biosynthesis</keyword>
<sequence length="296" mass="32756">LPLREVSRAWGWLNSLTVPVALRSSFYGAYSKAFNCNLEEMEAGSVTDFENLGTFFYRTLKAGARPVDTKADLVCPSDGKILCLGRVDEQNRQVPLVKGLTYSLDALLGKKANNVSAATDSKLNADASQALYRGNKLYYTVIYLAPGDYHRFHSPADWTVTTRRHFAGELLSVSPWIVEKIRNLFIINERVSLAGQWKHGFFSMIPVGATNVGSIVINFDEEMKTNTPDVPSATFPIGTYTEKAFTGKDKVVLKRGDEIGGFKLGSTVVLVFEAPEKFEFAYKEGDVVKMGTRLGK</sequence>
<comment type="cofactor">
    <cofactor evidence="1">
        <name>pyruvate</name>
        <dbReference type="ChEBI" id="CHEBI:15361"/>
    </cofactor>
</comment>
<keyword evidence="10" id="KW-0670">Pyruvate</keyword>
<dbReference type="EMBL" id="MCGO01000068">
    <property type="protein sequence ID" value="ORY33260.1"/>
    <property type="molecule type" value="Genomic_DNA"/>
</dbReference>
<dbReference type="PANTHER" id="PTHR10067:SF6">
    <property type="entry name" value="PHOSPHATIDYLSERINE DECARBOXYLASE PROENZYME, MITOCHONDRIAL"/>
    <property type="match status" value="1"/>
</dbReference>
<keyword evidence="4" id="KW-0444">Lipid biosynthesis</keyword>
<dbReference type="GO" id="GO:0005739">
    <property type="term" value="C:mitochondrion"/>
    <property type="evidence" value="ECO:0007669"/>
    <property type="project" value="TreeGrafter"/>
</dbReference>
<evidence type="ECO:0000313" key="13">
    <source>
        <dbReference type="Proteomes" id="UP000193642"/>
    </source>
</evidence>
<evidence type="ECO:0000256" key="8">
    <source>
        <dbReference type="ARBA" id="ARBA00023239"/>
    </source>
</evidence>
<evidence type="ECO:0000256" key="4">
    <source>
        <dbReference type="ARBA" id="ARBA00022516"/>
    </source>
</evidence>
<evidence type="ECO:0000256" key="9">
    <source>
        <dbReference type="ARBA" id="ARBA00023264"/>
    </source>
</evidence>
<dbReference type="PANTHER" id="PTHR10067">
    <property type="entry name" value="PHOSPHATIDYLSERINE DECARBOXYLASE"/>
    <property type="match status" value="1"/>
</dbReference>
<comment type="pathway">
    <text evidence="2">Lipid metabolism.</text>
</comment>
<evidence type="ECO:0000256" key="7">
    <source>
        <dbReference type="ARBA" id="ARBA00023209"/>
    </source>
</evidence>
<name>A0A1Y2BFC4_9FUNG</name>
<comment type="caution">
    <text evidence="12">The sequence shown here is derived from an EMBL/GenBank/DDBJ whole genome shotgun (WGS) entry which is preliminary data.</text>
</comment>
<organism evidence="12 13">
    <name type="scientific">Rhizoclosmatium globosum</name>
    <dbReference type="NCBI Taxonomy" id="329046"/>
    <lineage>
        <taxon>Eukaryota</taxon>
        <taxon>Fungi</taxon>
        <taxon>Fungi incertae sedis</taxon>
        <taxon>Chytridiomycota</taxon>
        <taxon>Chytridiomycota incertae sedis</taxon>
        <taxon>Chytridiomycetes</taxon>
        <taxon>Chytridiales</taxon>
        <taxon>Chytriomycetaceae</taxon>
        <taxon>Rhizoclosmatium</taxon>
    </lineage>
</organism>
<evidence type="ECO:0000256" key="2">
    <source>
        <dbReference type="ARBA" id="ARBA00005189"/>
    </source>
</evidence>
<keyword evidence="6" id="KW-0443">Lipid metabolism</keyword>
<proteinExistence type="predicted"/>
<dbReference type="GO" id="GO:0004609">
    <property type="term" value="F:phosphatidylserine decarboxylase activity"/>
    <property type="evidence" value="ECO:0007669"/>
    <property type="project" value="UniProtKB-EC"/>
</dbReference>
<evidence type="ECO:0000256" key="10">
    <source>
        <dbReference type="ARBA" id="ARBA00023317"/>
    </source>
</evidence>
<dbReference type="EC" id="4.1.1.65" evidence="3"/>
<protein>
    <recommendedName>
        <fullName evidence="3">phosphatidylserine decarboxylase</fullName>
        <ecNumber evidence="3">4.1.1.65</ecNumber>
    </recommendedName>
</protein>
<dbReference type="AlphaFoldDB" id="A0A1Y2BFC4"/>
<dbReference type="OrthoDB" id="4330at2759"/>
<accession>A0A1Y2BFC4</accession>
<keyword evidence="9" id="KW-1208">Phospholipid metabolism</keyword>
<keyword evidence="8" id="KW-0456">Lyase</keyword>
<evidence type="ECO:0000256" key="1">
    <source>
        <dbReference type="ARBA" id="ARBA00001928"/>
    </source>
</evidence>
<evidence type="ECO:0000313" key="12">
    <source>
        <dbReference type="EMBL" id="ORY33260.1"/>
    </source>
</evidence>
<keyword evidence="13" id="KW-1185">Reference proteome</keyword>
<dbReference type="InterPro" id="IPR033177">
    <property type="entry name" value="PSD-B"/>
</dbReference>
<evidence type="ECO:0000256" key="11">
    <source>
        <dbReference type="ARBA" id="ARBA00024326"/>
    </source>
</evidence>
<gene>
    <name evidence="12" type="ORF">BCR33DRAFT_665296</name>
</gene>
<evidence type="ECO:0000256" key="6">
    <source>
        <dbReference type="ARBA" id="ARBA00023098"/>
    </source>
</evidence>
<dbReference type="InterPro" id="IPR003817">
    <property type="entry name" value="PS_Dcarbxylase"/>
</dbReference>